<dbReference type="PROSITE" id="PS51192">
    <property type="entry name" value="HELICASE_ATP_BIND_1"/>
    <property type="match status" value="2"/>
</dbReference>
<feature type="domain" description="Helicase ATP-binding" evidence="11">
    <location>
        <begin position="1365"/>
        <end position="1546"/>
    </location>
</feature>
<dbReference type="FunFam" id="1.10.3380.10:FF:000001">
    <property type="entry name" value="U5 small nuclear ribonucleoprotein helicase"/>
    <property type="match status" value="1"/>
</dbReference>
<evidence type="ECO:0000256" key="9">
    <source>
        <dbReference type="ARBA" id="ARBA00047984"/>
    </source>
</evidence>
<dbReference type="GO" id="GO:0005682">
    <property type="term" value="C:U5 snRNP"/>
    <property type="evidence" value="ECO:0007669"/>
    <property type="project" value="UniProtKB-ARBA"/>
</dbReference>
<dbReference type="FunFam" id="3.40.50.300:FF:000062">
    <property type="entry name" value="U5 small nuclear ribonucleoprotein helicase"/>
    <property type="match status" value="1"/>
</dbReference>
<dbReference type="Pfam" id="PF02889">
    <property type="entry name" value="Sec63"/>
    <property type="match status" value="2"/>
</dbReference>
<dbReference type="InterPro" id="IPR035892">
    <property type="entry name" value="C2_domain_sf"/>
</dbReference>
<dbReference type="Gene3D" id="1.10.150.20">
    <property type="entry name" value="5' to 3' exonuclease, C-terminal subdomain"/>
    <property type="match status" value="2"/>
</dbReference>
<keyword evidence="4" id="KW-0547">Nucleotide-binding</keyword>
<feature type="region of interest" description="Disordered" evidence="10">
    <location>
        <begin position="468"/>
        <end position="487"/>
    </location>
</feature>
<dbReference type="SUPFAM" id="SSF46785">
    <property type="entry name" value="Winged helix' DNA-binding domain"/>
    <property type="match status" value="2"/>
</dbReference>
<evidence type="ECO:0000256" key="5">
    <source>
        <dbReference type="ARBA" id="ARBA00022801"/>
    </source>
</evidence>
<dbReference type="EC" id="3.6.4.13" evidence="2"/>
<dbReference type="InterPro" id="IPR057842">
    <property type="entry name" value="WH_MER3"/>
</dbReference>
<evidence type="ECO:0000256" key="10">
    <source>
        <dbReference type="SAM" id="MobiDB-lite"/>
    </source>
</evidence>
<dbReference type="FunFam" id="1.10.10.10:FF:000024">
    <property type="entry name" value="U5 small nuclear ribonucleoprotein helicase"/>
    <property type="match status" value="1"/>
</dbReference>
<keyword evidence="3" id="KW-0677">Repeat</keyword>
<dbReference type="CDD" id="cd18021">
    <property type="entry name" value="DEXHc_Brr2_2"/>
    <property type="match status" value="1"/>
</dbReference>
<dbReference type="Proteomes" id="UP000827284">
    <property type="component" value="Unassembled WGS sequence"/>
</dbReference>
<evidence type="ECO:0000256" key="7">
    <source>
        <dbReference type="ARBA" id="ARBA00022840"/>
    </source>
</evidence>
<dbReference type="Pfam" id="PF00271">
    <property type="entry name" value="Helicase_C"/>
    <property type="match status" value="1"/>
</dbReference>
<dbReference type="Gene3D" id="2.60.40.150">
    <property type="entry name" value="C2 domain"/>
    <property type="match status" value="2"/>
</dbReference>
<keyword evidence="6 13" id="KW-0347">Helicase</keyword>
<dbReference type="InterPro" id="IPR001650">
    <property type="entry name" value="Helicase_C-like"/>
</dbReference>
<comment type="caution">
    <text evidence="13">The sequence shown here is derived from an EMBL/GenBank/DDBJ whole genome shotgun (WGS) entry which is preliminary data.</text>
</comment>
<dbReference type="GO" id="GO:0003676">
    <property type="term" value="F:nucleic acid binding"/>
    <property type="evidence" value="ECO:0007669"/>
    <property type="project" value="InterPro"/>
</dbReference>
<keyword evidence="7" id="KW-0067">ATP-binding</keyword>
<dbReference type="PROSITE" id="PS51194">
    <property type="entry name" value="HELICASE_CTER"/>
    <property type="match status" value="1"/>
</dbReference>
<dbReference type="FunFam" id="1.10.10.10:FF:000012">
    <property type="entry name" value="U5 small nuclear ribonucleoprotein helicase"/>
    <property type="match status" value="1"/>
</dbReference>
<dbReference type="Pfam" id="PF00270">
    <property type="entry name" value="DEAD"/>
    <property type="match status" value="2"/>
</dbReference>
<dbReference type="EMBL" id="BQFW01000001">
    <property type="protein sequence ID" value="GJJ68364.1"/>
    <property type="molecule type" value="Genomic_DNA"/>
</dbReference>
<dbReference type="Gene3D" id="1.10.3380.10">
    <property type="entry name" value="Sec63 N-terminal domain-like domain"/>
    <property type="match status" value="2"/>
</dbReference>
<dbReference type="GO" id="GO:0000712">
    <property type="term" value="P:resolution of meiotic recombination intermediates"/>
    <property type="evidence" value="ECO:0007669"/>
    <property type="project" value="TreeGrafter"/>
</dbReference>
<comment type="catalytic activity">
    <reaction evidence="9">
        <text>ATP + H2O = ADP + phosphate + H(+)</text>
        <dbReference type="Rhea" id="RHEA:13065"/>
        <dbReference type="ChEBI" id="CHEBI:15377"/>
        <dbReference type="ChEBI" id="CHEBI:15378"/>
        <dbReference type="ChEBI" id="CHEBI:30616"/>
        <dbReference type="ChEBI" id="CHEBI:43474"/>
        <dbReference type="ChEBI" id="CHEBI:456216"/>
        <dbReference type="EC" id="3.6.4.13"/>
    </reaction>
</comment>
<dbReference type="Gene3D" id="1.10.10.10">
    <property type="entry name" value="Winged helix-like DNA-binding domain superfamily/Winged helix DNA-binding domain"/>
    <property type="match status" value="2"/>
</dbReference>
<dbReference type="FunFam" id="1.10.3380.10:FF:000002">
    <property type="entry name" value="Activating signal cointegrator 1 complex subunit 3"/>
    <property type="match status" value="1"/>
</dbReference>
<dbReference type="Pfam" id="PF23445">
    <property type="entry name" value="WHD_SNRNP200"/>
    <property type="match status" value="2"/>
</dbReference>
<dbReference type="GO" id="GO:0016787">
    <property type="term" value="F:hydrolase activity"/>
    <property type="evidence" value="ECO:0007669"/>
    <property type="project" value="UniProtKB-KW"/>
</dbReference>
<dbReference type="GO" id="GO:0003678">
    <property type="term" value="F:DNA helicase activity"/>
    <property type="evidence" value="ECO:0007669"/>
    <property type="project" value="TreeGrafter"/>
</dbReference>
<proteinExistence type="predicted"/>
<keyword evidence="8" id="KW-0539">Nucleus</keyword>
<evidence type="ECO:0000313" key="14">
    <source>
        <dbReference type="Proteomes" id="UP000827284"/>
    </source>
</evidence>
<gene>
    <name evidence="13" type="ORF">EMPS_00710</name>
</gene>
<evidence type="ECO:0000256" key="8">
    <source>
        <dbReference type="ARBA" id="ARBA00023242"/>
    </source>
</evidence>
<dbReference type="InterPro" id="IPR014756">
    <property type="entry name" value="Ig_E-set"/>
</dbReference>
<reference evidence="13" key="1">
    <citation type="submission" date="2021-11" db="EMBL/GenBank/DDBJ databases">
        <authorList>
            <person name="Herlambang A."/>
            <person name="Guo Y."/>
            <person name="Takashima Y."/>
            <person name="Nishizawa T."/>
        </authorList>
    </citation>
    <scope>NUCLEOTIDE SEQUENCE</scope>
    <source>
        <strain evidence="13">E1425</strain>
    </source>
</reference>
<feature type="domain" description="Helicase C-terminal" evidence="12">
    <location>
        <begin position="733"/>
        <end position="946"/>
    </location>
</feature>
<evidence type="ECO:0000256" key="2">
    <source>
        <dbReference type="ARBA" id="ARBA00012552"/>
    </source>
</evidence>
<dbReference type="OrthoDB" id="5575at2759"/>
<dbReference type="FunFam" id="2.60.40.150:FF:000004">
    <property type="entry name" value="RNA helicase, activating signal cointegrator 1"/>
    <property type="match status" value="1"/>
</dbReference>
<sequence>MADKVAKDQQYQYALNSNLVLQSSRSDNPRRGNEPTGEAESLYGRIDPKDFGSRAMRDTSKVDEAKKKKTETSEKDIERRRKRNEEKTLRNAYGFSSVLAATEDLESGGYRPRTKETRHTYELILTFVQQYLGDVSHEIVRSAGDTVLQTLHNPNLKDFDKKKEIEDILGPIKSDKFSDLVALGKKITDYATGTEEMSVDQDGELKNVGDIDEQYGVAVVFDEEEEEEDIYSLHSDSEHEDDEGGLETTQDVVVGAGKSAEGEEESMEVDEDEAVRVGSTSTKVDMSKKLQPHQVDAYWLQRFIATFYQDEIVAQEKSDAAMAIISSEANTRDCENELVSLFDFDKFDLISMLTKNREVIVWCTKLGKANDQERTEIESRMKDLGLDWIIKGLGHQTGAKSDLRRRGAGQAPIAAGPMAVLPKEKGPAPATSAPRQLVDLEAMSFAQGSHLMSNKQVHIPGAFRRQKKGYEEVHVPQPKKPSEDRKRIPQADLPQWIQQAFPHGLNQIQSVVYDVAYGSDENMLLCAPTGAGKTNCAMLTVLHEIEKYRDPRTGVIDKESFKIVYIAPMKALVQEMVKNFGDRLEPFGLSVQELTGDRQMNKQQIAETNMIVTTPEKWDIITRKATDRSYTNLVRLIIIDEIHLLHDDRGPVLESIVARTLRGMEQSQELIRLVGLSATLPNYIDVATFLRVDTNRGMFHFDGSWRPCPLKQEFIGITEKKAIKRFQVMNEVTYEKVMEHVVQPEGDQVLIFVHSRKETAKTAQALRDMALEKDTITHFARPDGGAREILLAEAELSKDAALKDLLPYGFATHHAGMTRDDRQVVEELFLAGHIKVLCSTATLAWGVNLPAHTVIIKGTQVYSPEKGRWAELSPQDVLQMLGRAGRPQFDEFGEGIIITTHSELQYYLSLLNQQLPIESQFVSKLADNLNAEIVLGTIKNRDEAVQWLGYTYLYVRMLRNPILYSISHDDMEDDPYLQKKRVDIVHSAATILDKCNMIKYDKRTGKFQGTELGRIASHYYISHNSMSTYNQHLKPMMSHIELFRVFSLSDEFKYIPVREEEKAELQKWLEQVPVPIKESIEEPTAKINVLLQSYISQLKLEGFALVSDMVYVTQSSGRILRAIFEICLRRGWAQLTRKALDLCKMVEKRQWLSMTPLRQFKAINPELIKKIERKEFDWVRYFDLTSQEIGELVGVPKAGKLLEKFVHEFPKLDLQSHVQPLTRSILKVELTITPDFKWDEKVHGTAEAFWILVEDVDGEMILHQESFILKQQYAEEEHLMTFTVPLFDPLPPNYFVSIVSDRWLHSETRFPISFKHLILPEKYPPHTELLDLQPLPVTALRNREFEEIFSKTVVKFNPIQTQVFNSLYAQDDNVFVGAPTGSGKTICAEFAMMRQWNKKPVKGAPKGRIVYIAPHQEVVDARRQEWHAKFGDIQGGKTIVALTGEATADLRLLERGDVILATPGQWDVLSRKWKQRKNVQTVQLFIADELHLIGGDIGPTYEVIVSRMRYIASQVESKIRIVALSTSLANARDLGEWIGASSHSVFNFHPMVRPLPLDVHIQSYTIPHFASWMIAMAKPTYAAITTHSAEKPVIVFVPSRRQCRLTVKDLVTFCVADDTPNRFLHCDQDVLNQHLEHVQDKSLVASLEHGIGFYHEALSKGDKRVVEKLFESGAIQVVVASRDTCWGIPLSAYMVVVMGTQYYDGKDHRYADYPTTDILQMMGRACRPQEDESSRCVLMCQSNRKEFYKKFLFEALPVESHLDHFLHDHFNAEIVTKTIENKQDAVDYLTWTFLYRRMAQNPNYYNLQGVTHRHLSDHLSELVETTINDLVTSKCIAIEDEMDVSPLNLGMIAAYYNINFSTVELFSSSLTPTTKLKGLLEIISTAAEFETIPIRHHEDQVLKRIYDRLPVKLNHVKFTSPHHKANILLQAHFSRTQLPPDLASDQALVVGQVIPLLQACVDVISSNGWLPPALAAMELAQMCVQAVWDRDSELKQIPYMTEERIKRCEAKGVEGVFDILEMSDKDRDSCLQVDERQMRAIAGFVNRYPSVEVAYNVEDEDDIKAGQPTVVHVQLEREGDDEELTSVPAPFFPTKKDEAWWIVVGDPATKTLLAIKRVTLQRKLNVKLEFVCPRVGQQTFKLFTMCDSFRGVDQEIDMELNVAEGEDDSEEEEEDEDGDVEMAE</sequence>
<dbReference type="InterPro" id="IPR004179">
    <property type="entry name" value="Sec63-dom"/>
</dbReference>
<dbReference type="FunFam" id="1.10.150.20:FF:000013">
    <property type="entry name" value="U5 small nuclear ribonucleoprotein kDa helicase"/>
    <property type="match status" value="1"/>
</dbReference>
<dbReference type="InterPro" id="IPR036388">
    <property type="entry name" value="WH-like_DNA-bd_sf"/>
</dbReference>
<feature type="compositionally biased region" description="Polar residues" evidence="10">
    <location>
        <begin position="16"/>
        <end position="26"/>
    </location>
</feature>
<dbReference type="FunFam" id="3.40.50.300:FF:000102">
    <property type="entry name" value="RNA helicase, activating signal cointegrator 1"/>
    <property type="match status" value="1"/>
</dbReference>
<evidence type="ECO:0000313" key="13">
    <source>
        <dbReference type="EMBL" id="GJJ68364.1"/>
    </source>
</evidence>
<dbReference type="Gene3D" id="3.40.50.300">
    <property type="entry name" value="P-loop containing nucleotide triphosphate hydrolases"/>
    <property type="match status" value="4"/>
</dbReference>
<dbReference type="SUPFAM" id="SSF158702">
    <property type="entry name" value="Sec63 N-terminal domain-like"/>
    <property type="match status" value="2"/>
</dbReference>
<dbReference type="PANTHER" id="PTHR47961:SF4">
    <property type="entry name" value="ACTIVATING SIGNAL COINTEGRATOR 1 COMPLEX SUBUNIT 3"/>
    <property type="match status" value="1"/>
</dbReference>
<dbReference type="InterPro" id="IPR050474">
    <property type="entry name" value="Hel308_SKI2-like"/>
</dbReference>
<feature type="compositionally biased region" description="Basic and acidic residues" evidence="10">
    <location>
        <begin position="46"/>
        <end position="85"/>
    </location>
</feature>
<evidence type="ECO:0000259" key="12">
    <source>
        <dbReference type="PROSITE" id="PS51194"/>
    </source>
</evidence>
<dbReference type="GO" id="GO:0003724">
    <property type="term" value="F:RNA helicase activity"/>
    <property type="evidence" value="ECO:0007669"/>
    <property type="project" value="UniProtKB-EC"/>
</dbReference>
<dbReference type="GO" id="GO:0000393">
    <property type="term" value="P:spliceosomal conformational changes to generate catalytic conformation"/>
    <property type="evidence" value="ECO:0007669"/>
    <property type="project" value="UniProtKB-ARBA"/>
</dbReference>
<dbReference type="CDD" id="cd18795">
    <property type="entry name" value="SF2_C_Ski2"/>
    <property type="match status" value="2"/>
</dbReference>
<dbReference type="InterPro" id="IPR014001">
    <property type="entry name" value="Helicase_ATP-bd"/>
</dbReference>
<dbReference type="SMART" id="SM00382">
    <property type="entry name" value="AAA"/>
    <property type="match status" value="2"/>
</dbReference>
<dbReference type="InterPro" id="IPR027417">
    <property type="entry name" value="P-loop_NTPase"/>
</dbReference>
<dbReference type="FunFam" id="1.10.150.20:FF:000004">
    <property type="entry name" value="U5 small nuclear ribonucleoprotein helicase"/>
    <property type="match status" value="1"/>
</dbReference>
<dbReference type="FunFam" id="3.40.50.300:FF:000368">
    <property type="entry name" value="U5 small nuclear ribonucleoprotein 200 kDa helicase"/>
    <property type="match status" value="1"/>
</dbReference>
<dbReference type="SMART" id="SM00973">
    <property type="entry name" value="Sec63"/>
    <property type="match status" value="2"/>
</dbReference>
<dbReference type="Pfam" id="PF18149">
    <property type="entry name" value="Helicase_PWI"/>
    <property type="match status" value="1"/>
</dbReference>
<dbReference type="InterPro" id="IPR036390">
    <property type="entry name" value="WH_DNA-bd_sf"/>
</dbReference>
<dbReference type="InterPro" id="IPR003593">
    <property type="entry name" value="AAA+_ATPase"/>
</dbReference>
<evidence type="ECO:0000256" key="4">
    <source>
        <dbReference type="ARBA" id="ARBA00022741"/>
    </source>
</evidence>
<feature type="region of interest" description="Disordered" evidence="10">
    <location>
        <begin position="16"/>
        <end position="85"/>
    </location>
</feature>
<comment type="subcellular location">
    <subcellularLocation>
        <location evidence="1">Nucleus</location>
    </subcellularLocation>
</comment>
<dbReference type="FunFam" id="2.60.40.150:FF:000133">
    <property type="entry name" value="Pre-mRNA splicing helicase, putative"/>
    <property type="match status" value="1"/>
</dbReference>
<reference evidence="13" key="2">
    <citation type="journal article" date="2022" name="Microbiol. Resour. Announc.">
        <title>Whole-Genome Sequence of Entomortierella parvispora E1425, a Mucoromycotan Fungus Associated with Burkholderiaceae-Related Endosymbiotic Bacteria.</title>
        <authorList>
            <person name="Herlambang A."/>
            <person name="Guo Y."/>
            <person name="Takashima Y."/>
            <person name="Narisawa K."/>
            <person name="Ohta H."/>
            <person name="Nishizawa T."/>
        </authorList>
    </citation>
    <scope>NUCLEOTIDE SEQUENCE</scope>
    <source>
        <strain evidence="13">E1425</strain>
    </source>
</reference>
<dbReference type="GO" id="GO:0005524">
    <property type="term" value="F:ATP binding"/>
    <property type="evidence" value="ECO:0007669"/>
    <property type="project" value="UniProtKB-KW"/>
</dbReference>
<dbReference type="PANTHER" id="PTHR47961">
    <property type="entry name" value="DNA POLYMERASE THETA, PUTATIVE (AFU_ORTHOLOGUE AFUA_1G05260)-RELATED"/>
    <property type="match status" value="1"/>
</dbReference>
<dbReference type="InterPro" id="IPR041094">
    <property type="entry name" value="Brr2_helicase_PWI"/>
</dbReference>
<accession>A0A9P3LS01</accession>
<evidence type="ECO:0000256" key="3">
    <source>
        <dbReference type="ARBA" id="ARBA00022737"/>
    </source>
</evidence>
<dbReference type="SUPFAM" id="SSF81296">
    <property type="entry name" value="E set domains"/>
    <property type="match status" value="1"/>
</dbReference>
<evidence type="ECO:0000259" key="11">
    <source>
        <dbReference type="PROSITE" id="PS51192"/>
    </source>
</evidence>
<evidence type="ECO:0000256" key="6">
    <source>
        <dbReference type="ARBA" id="ARBA00022806"/>
    </source>
</evidence>
<dbReference type="SMART" id="SM00490">
    <property type="entry name" value="HELICc"/>
    <property type="match status" value="2"/>
</dbReference>
<dbReference type="Pfam" id="PF21188">
    <property type="entry name" value="BRR2_plug"/>
    <property type="match status" value="1"/>
</dbReference>
<feature type="domain" description="Helicase ATP-binding" evidence="11">
    <location>
        <begin position="514"/>
        <end position="698"/>
    </location>
</feature>
<dbReference type="SMART" id="SM00487">
    <property type="entry name" value="DEXDc"/>
    <property type="match status" value="2"/>
</dbReference>
<dbReference type="SUPFAM" id="SSF52540">
    <property type="entry name" value="P-loop containing nucleoside triphosphate hydrolases"/>
    <property type="match status" value="4"/>
</dbReference>
<protein>
    <recommendedName>
        <fullName evidence="2">RNA helicase</fullName>
        <ecNumber evidence="2">3.6.4.13</ecNumber>
    </recommendedName>
</protein>
<keyword evidence="5" id="KW-0378">Hydrolase</keyword>
<dbReference type="InterPro" id="IPR048863">
    <property type="entry name" value="BRR2_plug"/>
</dbReference>
<dbReference type="InterPro" id="IPR011545">
    <property type="entry name" value="DEAD/DEAH_box_helicase_dom"/>
</dbReference>
<evidence type="ECO:0000256" key="1">
    <source>
        <dbReference type="ARBA" id="ARBA00004123"/>
    </source>
</evidence>
<keyword evidence="14" id="KW-1185">Reference proteome</keyword>
<feature type="region of interest" description="Disordered" evidence="10">
    <location>
        <begin position="2161"/>
        <end position="2184"/>
    </location>
</feature>
<dbReference type="PIRSF" id="PIRSF039073">
    <property type="entry name" value="BRR2"/>
    <property type="match status" value="1"/>
</dbReference>
<name>A0A9P3LS01_9FUNG</name>
<organism evidence="13 14">
    <name type="scientific">Entomortierella parvispora</name>
    <dbReference type="NCBI Taxonomy" id="205924"/>
    <lineage>
        <taxon>Eukaryota</taxon>
        <taxon>Fungi</taxon>
        <taxon>Fungi incertae sedis</taxon>
        <taxon>Mucoromycota</taxon>
        <taxon>Mortierellomycotina</taxon>
        <taxon>Mortierellomycetes</taxon>
        <taxon>Mortierellales</taxon>
        <taxon>Mortierellaceae</taxon>
        <taxon>Entomortierella</taxon>
    </lineage>
</organism>
<dbReference type="FunFam" id="3.40.50.300:FF:000254">
    <property type="entry name" value="U5 small nuclear ribonucleoprotein helicase"/>
    <property type="match status" value="1"/>
</dbReference>